<comment type="caution">
    <text evidence="2">The sequence shown here is derived from an EMBL/GenBank/DDBJ whole genome shotgun (WGS) entry which is preliminary data.</text>
</comment>
<protein>
    <submittedName>
        <fullName evidence="2">Uncharacterized protein</fullName>
    </submittedName>
</protein>
<organism evidence="2 3">
    <name type="scientific">Micromonospora olivasterospora</name>
    <dbReference type="NCBI Taxonomy" id="1880"/>
    <lineage>
        <taxon>Bacteria</taxon>
        <taxon>Bacillati</taxon>
        <taxon>Actinomycetota</taxon>
        <taxon>Actinomycetes</taxon>
        <taxon>Micromonosporales</taxon>
        <taxon>Micromonosporaceae</taxon>
        <taxon>Micromonospora</taxon>
    </lineage>
</organism>
<feature type="region of interest" description="Disordered" evidence="1">
    <location>
        <begin position="1"/>
        <end position="20"/>
    </location>
</feature>
<proteinExistence type="predicted"/>
<evidence type="ECO:0000313" key="3">
    <source>
        <dbReference type="Proteomes" id="UP000319825"/>
    </source>
</evidence>
<accession>A0A562I8B5</accession>
<keyword evidence="3" id="KW-1185">Reference proteome</keyword>
<dbReference type="Proteomes" id="UP000319825">
    <property type="component" value="Unassembled WGS sequence"/>
</dbReference>
<reference evidence="2 3" key="1">
    <citation type="submission" date="2019-07" db="EMBL/GenBank/DDBJ databases">
        <title>R&amp;d 2014.</title>
        <authorList>
            <person name="Klenk H.-P."/>
        </authorList>
    </citation>
    <scope>NUCLEOTIDE SEQUENCE [LARGE SCALE GENOMIC DNA]</scope>
    <source>
        <strain evidence="2 3">DSM 43868</strain>
    </source>
</reference>
<dbReference type="AlphaFoldDB" id="A0A562I8B5"/>
<evidence type="ECO:0000313" key="2">
    <source>
        <dbReference type="EMBL" id="TWH67239.1"/>
    </source>
</evidence>
<name>A0A562I8B5_MICOL</name>
<evidence type="ECO:0000256" key="1">
    <source>
        <dbReference type="SAM" id="MobiDB-lite"/>
    </source>
</evidence>
<gene>
    <name evidence="2" type="ORF">JD77_02211</name>
</gene>
<sequence length="42" mass="4273">MDPSDLVGSDAREPSVKRYRPGWESGQVAVTVAAANAGAGQA</sequence>
<dbReference type="EMBL" id="VLKE01000001">
    <property type="protein sequence ID" value="TWH67239.1"/>
    <property type="molecule type" value="Genomic_DNA"/>
</dbReference>